<name>A0A0C9YRC3_9AGAM</name>
<reference evidence="2 3" key="1">
    <citation type="submission" date="2014-04" db="EMBL/GenBank/DDBJ databases">
        <authorList>
            <consortium name="DOE Joint Genome Institute"/>
            <person name="Kuo A."/>
            <person name="Kohler A."/>
            <person name="Costa M.D."/>
            <person name="Nagy L.G."/>
            <person name="Floudas D."/>
            <person name="Copeland A."/>
            <person name="Barry K.W."/>
            <person name="Cichocki N."/>
            <person name="Veneault-Fourrey C."/>
            <person name="LaButti K."/>
            <person name="Lindquist E.A."/>
            <person name="Lipzen A."/>
            <person name="Lundell T."/>
            <person name="Morin E."/>
            <person name="Murat C."/>
            <person name="Sun H."/>
            <person name="Tunlid A."/>
            <person name="Henrissat B."/>
            <person name="Grigoriev I.V."/>
            <person name="Hibbett D.S."/>
            <person name="Martin F."/>
            <person name="Nordberg H.P."/>
            <person name="Cantor M.N."/>
            <person name="Hua S.X."/>
        </authorList>
    </citation>
    <scope>NUCLEOTIDE SEQUENCE [LARGE SCALE GENOMIC DNA]</scope>
    <source>
        <strain evidence="2 3">441</strain>
    </source>
</reference>
<proteinExistence type="predicted"/>
<reference evidence="3" key="2">
    <citation type="submission" date="2015-01" db="EMBL/GenBank/DDBJ databases">
        <title>Evolutionary Origins and Diversification of the Mycorrhizal Mutualists.</title>
        <authorList>
            <consortium name="DOE Joint Genome Institute"/>
            <consortium name="Mycorrhizal Genomics Consortium"/>
            <person name="Kohler A."/>
            <person name="Kuo A."/>
            <person name="Nagy L.G."/>
            <person name="Floudas D."/>
            <person name="Copeland A."/>
            <person name="Barry K.W."/>
            <person name="Cichocki N."/>
            <person name="Veneault-Fourrey C."/>
            <person name="LaButti K."/>
            <person name="Lindquist E.A."/>
            <person name="Lipzen A."/>
            <person name="Lundell T."/>
            <person name="Morin E."/>
            <person name="Murat C."/>
            <person name="Riley R."/>
            <person name="Ohm R."/>
            <person name="Sun H."/>
            <person name="Tunlid A."/>
            <person name="Henrissat B."/>
            <person name="Grigoriev I.V."/>
            <person name="Hibbett D.S."/>
            <person name="Martin F."/>
        </authorList>
    </citation>
    <scope>NUCLEOTIDE SEQUENCE [LARGE SCALE GENOMIC DNA]</scope>
    <source>
        <strain evidence="3">441</strain>
    </source>
</reference>
<dbReference type="Proteomes" id="UP000054018">
    <property type="component" value="Unassembled WGS sequence"/>
</dbReference>
<feature type="region of interest" description="Disordered" evidence="1">
    <location>
        <begin position="95"/>
        <end position="145"/>
    </location>
</feature>
<dbReference type="HOGENOM" id="CLU_1714021_0_0_1"/>
<keyword evidence="3" id="KW-1185">Reference proteome</keyword>
<feature type="compositionally biased region" description="Basic residues" evidence="1">
    <location>
        <begin position="126"/>
        <end position="135"/>
    </location>
</feature>
<evidence type="ECO:0000313" key="3">
    <source>
        <dbReference type="Proteomes" id="UP000054018"/>
    </source>
</evidence>
<evidence type="ECO:0000313" key="2">
    <source>
        <dbReference type="EMBL" id="KIK27595.1"/>
    </source>
</evidence>
<dbReference type="EMBL" id="KN833695">
    <property type="protein sequence ID" value="KIK27595.1"/>
    <property type="molecule type" value="Genomic_DNA"/>
</dbReference>
<dbReference type="AlphaFoldDB" id="A0A0C9YRC3"/>
<protein>
    <submittedName>
        <fullName evidence="2">Uncharacterized protein</fullName>
    </submittedName>
</protein>
<sequence length="153" mass="17051">MGVLLALNRVLGHQKFQRSTDQTRSPWKSVEPCAVSCLFWGCKNVLSYVSAKVNVPNNASWCLVRGSGQIFCLTRQHSGFDVCFVGQPFRLHHQVGGNPTREISDRDKPQGFKKSDFVDITSDTKKRSHAKRNVRSKPSGGNEYINARCSVGP</sequence>
<evidence type="ECO:0000256" key="1">
    <source>
        <dbReference type="SAM" id="MobiDB-lite"/>
    </source>
</evidence>
<organism evidence="2 3">
    <name type="scientific">Pisolithus microcarpus 441</name>
    <dbReference type="NCBI Taxonomy" id="765257"/>
    <lineage>
        <taxon>Eukaryota</taxon>
        <taxon>Fungi</taxon>
        <taxon>Dikarya</taxon>
        <taxon>Basidiomycota</taxon>
        <taxon>Agaricomycotina</taxon>
        <taxon>Agaricomycetes</taxon>
        <taxon>Agaricomycetidae</taxon>
        <taxon>Boletales</taxon>
        <taxon>Sclerodermatineae</taxon>
        <taxon>Pisolithaceae</taxon>
        <taxon>Pisolithus</taxon>
    </lineage>
</organism>
<gene>
    <name evidence="2" type="ORF">PISMIDRAFT_162455</name>
</gene>
<feature type="compositionally biased region" description="Basic and acidic residues" evidence="1">
    <location>
        <begin position="102"/>
        <end position="125"/>
    </location>
</feature>
<accession>A0A0C9YRC3</accession>